<dbReference type="PANTHER" id="PTHR34599:SF2">
    <property type="entry name" value="TRAF-TYPE DOMAIN-CONTAINING PROTEIN"/>
    <property type="match status" value="1"/>
</dbReference>
<gene>
    <name evidence="4" type="ORF">GCM10022278_19310</name>
</gene>
<dbReference type="InterPro" id="IPR016119">
    <property type="entry name" value="Br/Cl_peroxidase_C"/>
</dbReference>
<dbReference type="Pfam" id="PF22778">
    <property type="entry name" value="VCPO_2nd"/>
    <property type="match status" value="1"/>
</dbReference>
<dbReference type="RefSeq" id="WP_344805724.1">
    <property type="nucleotide sequence ID" value="NZ_BAABBO010000009.1"/>
</dbReference>
<evidence type="ECO:0000313" key="5">
    <source>
        <dbReference type="Proteomes" id="UP001501337"/>
    </source>
</evidence>
<dbReference type="InterPro" id="IPR036938">
    <property type="entry name" value="PAP2/HPO_sf"/>
</dbReference>
<organism evidence="4 5">
    <name type="scientific">Allohahella marinimesophila</name>
    <dbReference type="NCBI Taxonomy" id="1054972"/>
    <lineage>
        <taxon>Bacteria</taxon>
        <taxon>Pseudomonadati</taxon>
        <taxon>Pseudomonadota</taxon>
        <taxon>Gammaproteobacteria</taxon>
        <taxon>Oceanospirillales</taxon>
        <taxon>Hahellaceae</taxon>
        <taxon>Allohahella</taxon>
    </lineage>
</organism>
<protein>
    <submittedName>
        <fullName evidence="4">Vanadium-dependent haloperoxidase</fullName>
    </submittedName>
</protein>
<dbReference type="Proteomes" id="UP001501337">
    <property type="component" value="Unassembled WGS sequence"/>
</dbReference>
<dbReference type="InterPro" id="IPR055161">
    <property type="entry name" value="NapH1-like_2nd"/>
</dbReference>
<sequence>MSFSLKKHCLALAIGLAILPMLSACSDDDKEKTTLRAEREPFNEGLSLVSQWNELGLAGIRESGARPTVTTRQLFILSSAMYDAWSAFDDVAVPYALDPTLKAEQAFTEDNRARAVSQAAYQVLVRQFPNYEASTGNFSEYMQRLGYPVLTAGTADTPDGIGFLAAEAALAKRAADGSNAAANYADTPVSGYATPTYVARNSANPDAVNGINGVNYDPNIWQPLRVPTGTTKDAEGHPVVDVNDPASFNEQKFLTPHWGAVTPFAMASGDEFRPGPPPVLNDFSPYTDGQGDLTTNDAAFREQFQEVLTINGTLTDYERASAEFWADGPRTEAPPGHWNQLAHGVSGRDNNSVEEDVKMFFALNAALLDAGIAAWDAKREYDSPRPAAAIPYLYKDQIVTAYVIGEGVQQIPGQDWRPYQNPTFVTPPFPEYVSGHSTFSASAAEVLTRFTGSPTFYDGTTVTVQDINGDDKPDMLGQFVVGVNTLVYDSGPSEELVLRWPTFKDAANEASRSRIYGGIHIQDGDLRARVMGEQIGTKAYELAERFWTGDTSVR</sequence>
<dbReference type="InterPro" id="IPR052559">
    <property type="entry name" value="V-haloperoxidase"/>
</dbReference>
<accession>A0ABP7P8A1</accession>
<reference evidence="5" key="1">
    <citation type="journal article" date="2019" name="Int. J. Syst. Evol. Microbiol.">
        <title>The Global Catalogue of Microorganisms (GCM) 10K type strain sequencing project: providing services to taxonomists for standard genome sequencing and annotation.</title>
        <authorList>
            <consortium name="The Broad Institute Genomics Platform"/>
            <consortium name="The Broad Institute Genome Sequencing Center for Infectious Disease"/>
            <person name="Wu L."/>
            <person name="Ma J."/>
        </authorList>
    </citation>
    <scope>NUCLEOTIDE SEQUENCE [LARGE SCALE GENOMIC DNA]</scope>
    <source>
        <strain evidence="5">JCM 17555</strain>
    </source>
</reference>
<dbReference type="PROSITE" id="PS51257">
    <property type="entry name" value="PROKAR_LIPOPROTEIN"/>
    <property type="match status" value="1"/>
</dbReference>
<dbReference type="EMBL" id="BAABBO010000009">
    <property type="protein sequence ID" value="GAA3961401.1"/>
    <property type="molecule type" value="Genomic_DNA"/>
</dbReference>
<dbReference type="Gene3D" id="1.10.606.10">
    <property type="entry name" value="Vanadium-containing Chloroperoxidase, domain 2"/>
    <property type="match status" value="1"/>
</dbReference>
<feature type="chain" id="PRO_5047124453" evidence="1">
    <location>
        <begin position="27"/>
        <end position="554"/>
    </location>
</feature>
<comment type="caution">
    <text evidence="4">The sequence shown here is derived from an EMBL/GenBank/DDBJ whole genome shotgun (WGS) entry which is preliminary data.</text>
</comment>
<evidence type="ECO:0000259" key="3">
    <source>
        <dbReference type="Pfam" id="PF22778"/>
    </source>
</evidence>
<dbReference type="Pfam" id="PF21167">
    <property type="entry name" value="DUF6851"/>
    <property type="match status" value="1"/>
</dbReference>
<proteinExistence type="predicted"/>
<dbReference type="CDD" id="cd03398">
    <property type="entry name" value="PAP2_haloperoxidase"/>
    <property type="match status" value="1"/>
</dbReference>
<feature type="domain" description="Vanadium-dependent haloperoxidase NapH1-like second helical-bundle" evidence="3">
    <location>
        <begin position="359"/>
        <end position="551"/>
    </location>
</feature>
<dbReference type="InterPro" id="IPR049283">
    <property type="entry name" value="DUF6851"/>
</dbReference>
<keyword evidence="1" id="KW-0732">Signal</keyword>
<keyword evidence="5" id="KW-1185">Reference proteome</keyword>
<evidence type="ECO:0000313" key="4">
    <source>
        <dbReference type="EMBL" id="GAA3961401.1"/>
    </source>
</evidence>
<feature type="domain" description="DUF6851" evidence="2">
    <location>
        <begin position="77"/>
        <end position="223"/>
    </location>
</feature>
<dbReference type="SUPFAM" id="SSF48317">
    <property type="entry name" value="Acid phosphatase/Vanadium-dependent haloperoxidase"/>
    <property type="match status" value="1"/>
</dbReference>
<evidence type="ECO:0000256" key="1">
    <source>
        <dbReference type="SAM" id="SignalP"/>
    </source>
</evidence>
<name>A0ABP7P8A1_9GAMM</name>
<evidence type="ECO:0000259" key="2">
    <source>
        <dbReference type="Pfam" id="PF21167"/>
    </source>
</evidence>
<feature type="signal peptide" evidence="1">
    <location>
        <begin position="1"/>
        <end position="26"/>
    </location>
</feature>
<dbReference type="PANTHER" id="PTHR34599">
    <property type="entry name" value="PEROXIDASE-RELATED"/>
    <property type="match status" value="1"/>
</dbReference>